<evidence type="ECO:0000313" key="6">
    <source>
        <dbReference type="EMBL" id="BEH91770.1"/>
    </source>
</evidence>
<proteinExistence type="inferred from homology"/>
<dbReference type="InterPro" id="IPR043504">
    <property type="entry name" value="Peptidase_S1_PA_chymotrypsin"/>
</dbReference>
<accession>A0ABN6ZIY0</accession>
<evidence type="ECO:0000256" key="4">
    <source>
        <dbReference type="SAM" id="Phobius"/>
    </source>
</evidence>
<dbReference type="Pfam" id="PF13365">
    <property type="entry name" value="Trypsin_2"/>
    <property type="match status" value="1"/>
</dbReference>
<protein>
    <submittedName>
        <fullName evidence="6">Serine protease YyxA</fullName>
    </submittedName>
</protein>
<dbReference type="InterPro" id="IPR051201">
    <property type="entry name" value="Chloro_Bact_Ser_Proteases"/>
</dbReference>
<dbReference type="RefSeq" id="WP_161832850.1">
    <property type="nucleotide sequence ID" value="NZ_AP028127.1"/>
</dbReference>
<dbReference type="GO" id="GO:0006508">
    <property type="term" value="P:proteolysis"/>
    <property type="evidence" value="ECO:0007669"/>
    <property type="project" value="UniProtKB-KW"/>
</dbReference>
<sequence length="392" mass="42183">MKKINVGKVSYTCAVILITGLITAWSVFFINNYYQEKSLKNGSTAALDNLTESNGNSQVVQNVVERQVVTQEEARIEAINKVSPAIVGVVNFANNATQGEGSGIIYKKDGKDAYIVTNQHVIDKGDYFEVVFSNGEHAEATLIGGDIYTDLAVLKVSDAKVDTVAEFGNTEDLKVGQTVIAIGNPLGLDFAGSATSGIVSGQDRVIAVDLNNDKVDDWEMTVLQTDTAINPGNSGGALINLDGKIVGINSMKIATSSVEGMSFSIPTYVAIPIITDLENYGEVRRPQLGVYIQEMGMIPDRLKEMLKIPTDQKTGVFIYEVFEGGIAEKMGLKAGDIVTAINGEEVEDTMAFRKKLYLMREGDKLELTVIQDGKTTTLSATVAPADKDKVSS</sequence>
<dbReference type="InterPro" id="IPR009003">
    <property type="entry name" value="Peptidase_S1_PA"/>
</dbReference>
<reference evidence="6" key="1">
    <citation type="journal article" date="2024" name="Int. J. Syst. Evol. Microbiol.">
        <title>Turicibacter faecis sp. nov., isolated from faeces of heart failure mouse model.</title>
        <authorList>
            <person name="Imamura Y."/>
            <person name="Motooka D."/>
            <person name="Nakajima Y."/>
            <person name="Ito S."/>
            <person name="Kitakaze M."/>
            <person name="Iida T."/>
            <person name="Nakamura S."/>
        </authorList>
    </citation>
    <scope>NUCLEOTIDE SEQUENCE</scope>
    <source>
        <strain evidence="6">TC023</strain>
    </source>
</reference>
<dbReference type="SUPFAM" id="SSF50494">
    <property type="entry name" value="Trypsin-like serine proteases"/>
    <property type="match status" value="1"/>
</dbReference>
<evidence type="ECO:0000313" key="7">
    <source>
        <dbReference type="Proteomes" id="UP001432099"/>
    </source>
</evidence>
<dbReference type="Gene3D" id="2.40.10.10">
    <property type="entry name" value="Trypsin-like serine proteases"/>
    <property type="match status" value="2"/>
</dbReference>
<dbReference type="InterPro" id="IPR001478">
    <property type="entry name" value="PDZ"/>
</dbReference>
<dbReference type="SMART" id="SM00228">
    <property type="entry name" value="PDZ"/>
    <property type="match status" value="1"/>
</dbReference>
<keyword evidence="3" id="KW-0378">Hydrolase</keyword>
<gene>
    <name evidence="6" type="primary">yyxA</name>
    <name evidence="6" type="ORF">T23_18720</name>
</gene>
<dbReference type="SUPFAM" id="SSF50156">
    <property type="entry name" value="PDZ domain-like"/>
    <property type="match status" value="1"/>
</dbReference>
<dbReference type="PROSITE" id="PS50106">
    <property type="entry name" value="PDZ"/>
    <property type="match status" value="1"/>
</dbReference>
<name>A0ABN6ZIY0_9FIRM</name>
<dbReference type="InterPro" id="IPR036034">
    <property type="entry name" value="PDZ_sf"/>
</dbReference>
<evidence type="ECO:0000256" key="3">
    <source>
        <dbReference type="ARBA" id="ARBA00022801"/>
    </source>
</evidence>
<feature type="transmembrane region" description="Helical" evidence="4">
    <location>
        <begin position="12"/>
        <end position="34"/>
    </location>
</feature>
<keyword evidence="4" id="KW-1133">Transmembrane helix</keyword>
<dbReference type="EMBL" id="AP028127">
    <property type="protein sequence ID" value="BEH91770.1"/>
    <property type="molecule type" value="Genomic_DNA"/>
</dbReference>
<dbReference type="PANTHER" id="PTHR43343">
    <property type="entry name" value="PEPTIDASE S12"/>
    <property type="match status" value="1"/>
</dbReference>
<feature type="domain" description="PDZ" evidence="5">
    <location>
        <begin position="315"/>
        <end position="373"/>
    </location>
</feature>
<keyword evidence="7" id="KW-1185">Reference proteome</keyword>
<dbReference type="Pfam" id="PF13180">
    <property type="entry name" value="PDZ_2"/>
    <property type="match status" value="1"/>
</dbReference>
<dbReference type="Gene3D" id="2.30.42.10">
    <property type="match status" value="1"/>
</dbReference>
<dbReference type="GO" id="GO:0008233">
    <property type="term" value="F:peptidase activity"/>
    <property type="evidence" value="ECO:0007669"/>
    <property type="project" value="UniProtKB-KW"/>
</dbReference>
<keyword evidence="4" id="KW-0812">Transmembrane</keyword>
<dbReference type="PRINTS" id="PR00834">
    <property type="entry name" value="PROTEASES2C"/>
</dbReference>
<evidence type="ECO:0000259" key="5">
    <source>
        <dbReference type="PROSITE" id="PS50106"/>
    </source>
</evidence>
<evidence type="ECO:0000256" key="1">
    <source>
        <dbReference type="ARBA" id="ARBA00010541"/>
    </source>
</evidence>
<keyword evidence="2 6" id="KW-0645">Protease</keyword>
<keyword evidence="4" id="KW-0472">Membrane</keyword>
<dbReference type="PANTHER" id="PTHR43343:SF3">
    <property type="entry name" value="PROTEASE DO-LIKE 8, CHLOROPLASTIC"/>
    <property type="match status" value="1"/>
</dbReference>
<dbReference type="InterPro" id="IPR001940">
    <property type="entry name" value="Peptidase_S1C"/>
</dbReference>
<evidence type="ECO:0000256" key="2">
    <source>
        <dbReference type="ARBA" id="ARBA00022670"/>
    </source>
</evidence>
<dbReference type="Proteomes" id="UP001432099">
    <property type="component" value="Chromosome"/>
</dbReference>
<comment type="similarity">
    <text evidence="1">Belongs to the peptidase S1C family.</text>
</comment>
<organism evidence="6 7">
    <name type="scientific">Turicibacter faecis</name>
    <dbReference type="NCBI Taxonomy" id="2963365"/>
    <lineage>
        <taxon>Bacteria</taxon>
        <taxon>Bacillati</taxon>
        <taxon>Bacillota</taxon>
        <taxon>Erysipelotrichia</taxon>
        <taxon>Erysipelotrichales</taxon>
        <taxon>Turicibacteraceae</taxon>
        <taxon>Turicibacter</taxon>
    </lineage>
</organism>